<evidence type="ECO:0000256" key="1">
    <source>
        <dbReference type="SAM" id="SignalP"/>
    </source>
</evidence>
<sequence>MKGGQWINLYWVTICLTAFVLYFEFVDGAAGAAAAPHSSSRCSPVLLLNCIGCRKNHPSNKCCASLRSIAMEKCFCSRLRSGLVDASTYVPIAKSCGIPIDITAQCKRQNFTPERWGLP</sequence>
<dbReference type="InterPro" id="IPR036312">
    <property type="entry name" value="Bifun_inhib/LTP/seed_sf"/>
</dbReference>
<reference evidence="3" key="1">
    <citation type="journal article" date="2008" name="BMC Genomics">
        <title>A conifer genomics resource of 200,000 spruce (Picea spp.) ESTs and 6,464 high-quality, sequence-finished full-length cDNAs for Sitka spruce (Picea sitchensis).</title>
        <authorList>
            <person name="Ralph S.G."/>
            <person name="Chun H.J."/>
            <person name="Kolosova N."/>
            <person name="Cooper D."/>
            <person name="Oddy C."/>
            <person name="Ritland C.E."/>
            <person name="Kirkpatrick R."/>
            <person name="Moore R."/>
            <person name="Barber S."/>
            <person name="Holt R.A."/>
            <person name="Jones S.J."/>
            <person name="Marra M.A."/>
            <person name="Douglas C.J."/>
            <person name="Ritland K."/>
            <person name="Bohlmann J."/>
        </authorList>
    </citation>
    <scope>NUCLEOTIDE SEQUENCE</scope>
    <source>
        <tissue evidence="3">Bark</tissue>
    </source>
</reference>
<proteinExistence type="evidence at transcript level"/>
<protein>
    <recommendedName>
        <fullName evidence="2">Bifunctional inhibitor/plant lipid transfer protein/seed storage helical domain-containing protein</fullName>
    </recommendedName>
</protein>
<feature type="chain" id="PRO_5002741766" description="Bifunctional inhibitor/plant lipid transfer protein/seed storage helical domain-containing protein" evidence="1">
    <location>
        <begin position="29"/>
        <end position="119"/>
    </location>
</feature>
<evidence type="ECO:0000259" key="2">
    <source>
        <dbReference type="Pfam" id="PF14368"/>
    </source>
</evidence>
<dbReference type="OMA" id="FLPNCIR"/>
<name>A9NTY2_PICSI</name>
<feature type="domain" description="Bifunctional inhibitor/plant lipid transfer protein/seed storage helical" evidence="2">
    <location>
        <begin position="33"/>
        <end position="106"/>
    </location>
</feature>
<dbReference type="Pfam" id="PF14368">
    <property type="entry name" value="LTP_2"/>
    <property type="match status" value="1"/>
</dbReference>
<dbReference type="AlphaFoldDB" id="A9NTY2"/>
<dbReference type="SUPFAM" id="SSF47699">
    <property type="entry name" value="Bifunctional inhibitor/lipid-transfer protein/seed storage 2S albumin"/>
    <property type="match status" value="1"/>
</dbReference>
<accession>A9NTY2</accession>
<dbReference type="InterPro" id="IPR016140">
    <property type="entry name" value="Bifunc_inhib/LTP/seed_store"/>
</dbReference>
<organism evidence="3">
    <name type="scientific">Picea sitchensis</name>
    <name type="common">Sitka spruce</name>
    <name type="synonym">Pinus sitchensis</name>
    <dbReference type="NCBI Taxonomy" id="3332"/>
    <lineage>
        <taxon>Eukaryota</taxon>
        <taxon>Viridiplantae</taxon>
        <taxon>Streptophyta</taxon>
        <taxon>Embryophyta</taxon>
        <taxon>Tracheophyta</taxon>
        <taxon>Spermatophyta</taxon>
        <taxon>Pinopsida</taxon>
        <taxon>Pinidae</taxon>
        <taxon>Conifers I</taxon>
        <taxon>Pinales</taxon>
        <taxon>Pinaceae</taxon>
        <taxon>Picea</taxon>
    </lineage>
</organism>
<feature type="signal peptide" evidence="1">
    <location>
        <begin position="1"/>
        <end position="28"/>
    </location>
</feature>
<keyword evidence="1" id="KW-0732">Signal</keyword>
<evidence type="ECO:0000313" key="3">
    <source>
        <dbReference type="EMBL" id="ABK24093.1"/>
    </source>
</evidence>
<dbReference type="EMBL" id="EF084782">
    <property type="protein sequence ID" value="ABK24093.1"/>
    <property type="molecule type" value="mRNA"/>
</dbReference>